<feature type="compositionally biased region" description="Polar residues" evidence="2">
    <location>
        <begin position="393"/>
        <end position="412"/>
    </location>
</feature>
<feature type="region of interest" description="Disordered" evidence="2">
    <location>
        <begin position="265"/>
        <end position="287"/>
    </location>
</feature>
<dbReference type="InterPro" id="IPR013083">
    <property type="entry name" value="Znf_RING/FYVE/PHD"/>
</dbReference>
<reference evidence="4" key="1">
    <citation type="submission" date="2023-01" db="EMBL/GenBank/DDBJ databases">
        <authorList>
            <person name="Van Ghelder C."/>
            <person name="Rancurel C."/>
        </authorList>
    </citation>
    <scope>NUCLEOTIDE SEQUENCE</scope>
    <source>
        <strain evidence="4">CNCM I-4278</strain>
    </source>
</reference>
<dbReference type="EMBL" id="CAOQHR010000001">
    <property type="protein sequence ID" value="CAI6271835.1"/>
    <property type="molecule type" value="Genomic_DNA"/>
</dbReference>
<dbReference type="Gene3D" id="3.30.40.10">
    <property type="entry name" value="Zinc/RING finger domain, C3HC4 (zinc finger)"/>
    <property type="match status" value="1"/>
</dbReference>
<feature type="domain" description="RING-type" evidence="3">
    <location>
        <begin position="451"/>
        <end position="504"/>
    </location>
</feature>
<accession>A0A9W4U479</accession>
<organism evidence="4 5">
    <name type="scientific">Periconia digitata</name>
    <dbReference type="NCBI Taxonomy" id="1303443"/>
    <lineage>
        <taxon>Eukaryota</taxon>
        <taxon>Fungi</taxon>
        <taxon>Dikarya</taxon>
        <taxon>Ascomycota</taxon>
        <taxon>Pezizomycotina</taxon>
        <taxon>Dothideomycetes</taxon>
        <taxon>Pleosporomycetidae</taxon>
        <taxon>Pleosporales</taxon>
        <taxon>Massarineae</taxon>
        <taxon>Periconiaceae</taxon>
        <taxon>Periconia</taxon>
    </lineage>
</organism>
<keyword evidence="5" id="KW-1185">Reference proteome</keyword>
<comment type="caution">
    <text evidence="4">The sequence shown here is derived from an EMBL/GenBank/DDBJ whole genome shotgun (WGS) entry which is preliminary data.</text>
</comment>
<gene>
    <name evidence="4" type="ORF">PDIGIT_LOCUS1755</name>
</gene>
<dbReference type="AlphaFoldDB" id="A0A9W4U479"/>
<evidence type="ECO:0000259" key="3">
    <source>
        <dbReference type="PROSITE" id="PS50089"/>
    </source>
</evidence>
<dbReference type="PROSITE" id="PS50089">
    <property type="entry name" value="ZF_RING_2"/>
    <property type="match status" value="1"/>
</dbReference>
<evidence type="ECO:0000256" key="1">
    <source>
        <dbReference type="PROSITE-ProRule" id="PRU00175"/>
    </source>
</evidence>
<evidence type="ECO:0000313" key="4">
    <source>
        <dbReference type="EMBL" id="CAI6271835.1"/>
    </source>
</evidence>
<sequence length="524" mass="58482">MAATNSSTTSDGTPLLYPTVYVSPMKDSKKPQSMLGLGGGFIAAGSRDRSSWCNSVASSSYNGSLEEKLRQAEHDVRRLSGMDSLKDGDDGSIITWNMRKQARQSTSTRGWIDIGLEDEREHSKQSDLSPMPPYLHLPSFPSTPEPLFSPSPEPVELDATTTQHVCRSATRSRQSSCASSRFHARPTHKIASSRSRGLRSDTCPEFSRPTSLLKPVPGEDMERDPLHIRYMGEPPTPNSPPPKDPFMFDDVKEARNHIEQQLKQAMADQSNPKPNMEQEARPKKMRWSSLPSSLMKLTKRHSKPEEDMLVNAHKKHRDQKTDNSIVTNDNLQSWVDEAGHIQNMHRTGRDSFVSSPVQVDMMTHENYSHSILIPPTIPSPQYQDFGPTPPSSPSLAQIRLQQRSHHQNSPSFSGAFPSPLPTPPPERPRSLLSLASQKEFAAEKANTLFTCTVCKEAEHPSTFPLRKITKSCMHPTRTCLDCLRNWIDTCVREGRWEGCTCPECGLTMSTEDVDAFSSAGGFMR</sequence>
<protein>
    <recommendedName>
        <fullName evidence="3">RING-type domain-containing protein</fullName>
    </recommendedName>
</protein>
<dbReference type="Proteomes" id="UP001152607">
    <property type="component" value="Unassembled WGS sequence"/>
</dbReference>
<feature type="region of interest" description="Disordered" evidence="2">
    <location>
        <begin position="372"/>
        <end position="429"/>
    </location>
</feature>
<feature type="region of interest" description="Disordered" evidence="2">
    <location>
        <begin position="170"/>
        <end position="222"/>
    </location>
</feature>
<keyword evidence="1" id="KW-0479">Metal-binding</keyword>
<keyword evidence="1" id="KW-0863">Zinc-finger</keyword>
<proteinExistence type="predicted"/>
<dbReference type="GO" id="GO:0008270">
    <property type="term" value="F:zinc ion binding"/>
    <property type="evidence" value="ECO:0007669"/>
    <property type="project" value="UniProtKB-KW"/>
</dbReference>
<dbReference type="InterPro" id="IPR001841">
    <property type="entry name" value="Znf_RING"/>
</dbReference>
<dbReference type="SUPFAM" id="SSF57850">
    <property type="entry name" value="RING/U-box"/>
    <property type="match status" value="1"/>
</dbReference>
<name>A0A9W4U479_9PLEO</name>
<evidence type="ECO:0000256" key="2">
    <source>
        <dbReference type="SAM" id="MobiDB-lite"/>
    </source>
</evidence>
<evidence type="ECO:0000313" key="5">
    <source>
        <dbReference type="Proteomes" id="UP001152607"/>
    </source>
</evidence>
<dbReference type="OrthoDB" id="3767399at2759"/>
<feature type="compositionally biased region" description="Polar residues" evidence="2">
    <location>
        <begin position="170"/>
        <end position="179"/>
    </location>
</feature>
<keyword evidence="1" id="KW-0862">Zinc</keyword>